<dbReference type="PANTHER" id="PTHR37178:SF1">
    <property type="entry name" value="PLANT_PROTEIN"/>
    <property type="match status" value="1"/>
</dbReference>
<feature type="region of interest" description="Disordered" evidence="1">
    <location>
        <begin position="90"/>
        <end position="109"/>
    </location>
</feature>
<sequence length="309" mass="34887">MEALTTTSLPFTRSVSVHVLNRGFGRGSWRKRCSGRSRGEILSLVRLPLVFPRSNPRRSYMLPLFPPSVACSGYGRRECLRKFVAGAASSFPTPGGGDRGEEGGDDGDEVEKALGMDGNIPGSSEEFLRRVSSRAYDMRCHLMQTIDSSSYEVLDRNPWREDSKPVFVLTQGDNQLCTMKTRQNQSEVERELELLFSRRAKWQGKVDNKAKNASSSSKFNMFVEDIRDGVLVFEDEREATSYCELLQDGKLHCEGIAELEVSSVFDICRKMRALAVLFRRGRTPPLPKSLERNLRARKRSLEDQETSSE</sequence>
<feature type="compositionally biased region" description="Basic and acidic residues" evidence="1">
    <location>
        <begin position="289"/>
        <end position="302"/>
    </location>
</feature>
<dbReference type="Proteomes" id="UP000636800">
    <property type="component" value="Unassembled WGS sequence"/>
</dbReference>
<organism evidence="2 4">
    <name type="scientific">Vanilla planifolia</name>
    <name type="common">Vanilla</name>
    <dbReference type="NCBI Taxonomy" id="51239"/>
    <lineage>
        <taxon>Eukaryota</taxon>
        <taxon>Viridiplantae</taxon>
        <taxon>Streptophyta</taxon>
        <taxon>Embryophyta</taxon>
        <taxon>Tracheophyta</taxon>
        <taxon>Spermatophyta</taxon>
        <taxon>Magnoliopsida</taxon>
        <taxon>Liliopsida</taxon>
        <taxon>Asparagales</taxon>
        <taxon>Orchidaceae</taxon>
        <taxon>Vanilloideae</taxon>
        <taxon>Vanilleae</taxon>
        <taxon>Vanilla</taxon>
    </lineage>
</organism>
<dbReference type="EMBL" id="JADCNM010000008">
    <property type="protein sequence ID" value="KAG0471733.1"/>
    <property type="molecule type" value="Genomic_DNA"/>
</dbReference>
<proteinExistence type="predicted"/>
<feature type="region of interest" description="Disordered" evidence="1">
    <location>
        <begin position="288"/>
        <end position="309"/>
    </location>
</feature>
<dbReference type="EMBL" id="JADCNL010000008">
    <property type="protein sequence ID" value="KAG0470203.1"/>
    <property type="molecule type" value="Genomic_DNA"/>
</dbReference>
<dbReference type="Proteomes" id="UP000639772">
    <property type="component" value="Unassembled WGS sequence"/>
</dbReference>
<dbReference type="AlphaFoldDB" id="A0A835QEY7"/>
<reference evidence="4 5" key="1">
    <citation type="journal article" date="2020" name="Nat. Food">
        <title>A phased Vanilla planifolia genome enables genetic improvement of flavour and production.</title>
        <authorList>
            <person name="Hasing T."/>
            <person name="Tang H."/>
            <person name="Brym M."/>
            <person name="Khazi F."/>
            <person name="Huang T."/>
            <person name="Chambers A.H."/>
        </authorList>
    </citation>
    <scope>NUCLEOTIDE SEQUENCE [LARGE SCALE GENOMIC DNA]</scope>
    <source>
        <tissue evidence="2">Leaf</tissue>
    </source>
</reference>
<evidence type="ECO:0000256" key="1">
    <source>
        <dbReference type="SAM" id="MobiDB-lite"/>
    </source>
</evidence>
<protein>
    <submittedName>
        <fullName evidence="2">Uncharacterized protein</fullName>
    </submittedName>
</protein>
<dbReference type="PANTHER" id="PTHR37178">
    <property type="entry name" value="PLANT/PROTEIN"/>
    <property type="match status" value="1"/>
</dbReference>
<gene>
    <name evidence="3" type="ORF">HPP92_016279</name>
    <name evidence="2" type="ORF">HPP92_016903</name>
</gene>
<evidence type="ECO:0000313" key="3">
    <source>
        <dbReference type="EMBL" id="KAG0471733.1"/>
    </source>
</evidence>
<evidence type="ECO:0000313" key="2">
    <source>
        <dbReference type="EMBL" id="KAG0470203.1"/>
    </source>
</evidence>
<keyword evidence="4" id="KW-1185">Reference proteome</keyword>
<evidence type="ECO:0000313" key="4">
    <source>
        <dbReference type="Proteomes" id="UP000636800"/>
    </source>
</evidence>
<comment type="caution">
    <text evidence="2">The sequence shown here is derived from an EMBL/GenBank/DDBJ whole genome shotgun (WGS) entry which is preliminary data.</text>
</comment>
<evidence type="ECO:0000313" key="5">
    <source>
        <dbReference type="Proteomes" id="UP000639772"/>
    </source>
</evidence>
<accession>A0A835QEY7</accession>
<name>A0A835QEY7_VANPL</name>
<dbReference type="OrthoDB" id="566751at2759"/>